<sequence>MHDSDERFPPPLCHPGTREAVIYRILDWYGYQQGPGKPIMWVYAPAGYGKTAIAGTVAEMLEEKSAELDFSPIGATFFFWRTSQERNSPARFIVTIAYQLSMSIPGLACHIQTAVMQNPMILRKALEVQLRKLIVEPFKALGDTRDMPNCFIIIDGLDECINSDRESRVERRYAEDQEIVQVRVLDLIHILASSQLPLSFLLLSRPEAWIKQHIESQQFEGLVEFVNILNDYVNSNPDLTHSTPFSSLYELYRQILRTCPEGNRSVMIDVLGELYVGSFCFDDDVAMP</sequence>
<proteinExistence type="predicted"/>
<organism evidence="3 4">
    <name type="scientific">Candolleomyces eurysporus</name>
    <dbReference type="NCBI Taxonomy" id="2828524"/>
    <lineage>
        <taxon>Eukaryota</taxon>
        <taxon>Fungi</taxon>
        <taxon>Dikarya</taxon>
        <taxon>Basidiomycota</taxon>
        <taxon>Agaricomycotina</taxon>
        <taxon>Agaricomycetes</taxon>
        <taxon>Agaricomycetidae</taxon>
        <taxon>Agaricales</taxon>
        <taxon>Agaricineae</taxon>
        <taxon>Psathyrellaceae</taxon>
        <taxon>Candolleomyces</taxon>
    </lineage>
</organism>
<name>A0A9W8M8G4_9AGAR</name>
<evidence type="ECO:0000313" key="4">
    <source>
        <dbReference type="Proteomes" id="UP001140091"/>
    </source>
</evidence>
<dbReference type="AlphaFoldDB" id="A0A9W8M8G4"/>
<dbReference type="Pfam" id="PF24883">
    <property type="entry name" value="NPHP3_N"/>
    <property type="match status" value="1"/>
</dbReference>
<protein>
    <recommendedName>
        <fullName evidence="2">Nephrocystin 3-like N-terminal domain-containing protein</fullName>
    </recommendedName>
</protein>
<gene>
    <name evidence="3" type="ORF">H1R20_g14401</name>
</gene>
<keyword evidence="4" id="KW-1185">Reference proteome</keyword>
<feature type="domain" description="Nephrocystin 3-like N-terminal" evidence="2">
    <location>
        <begin position="34"/>
        <end position="205"/>
    </location>
</feature>
<reference evidence="3" key="1">
    <citation type="submission" date="2022-06" db="EMBL/GenBank/DDBJ databases">
        <title>Genome Sequence of Candolleomyces eurysporus.</title>
        <authorList>
            <person name="Buettner E."/>
        </authorList>
    </citation>
    <scope>NUCLEOTIDE SEQUENCE</scope>
    <source>
        <strain evidence="3">VTCC 930004</strain>
    </source>
</reference>
<dbReference type="Gene3D" id="3.40.50.300">
    <property type="entry name" value="P-loop containing nucleotide triphosphate hydrolases"/>
    <property type="match status" value="1"/>
</dbReference>
<evidence type="ECO:0000313" key="3">
    <source>
        <dbReference type="EMBL" id="KAJ2922700.1"/>
    </source>
</evidence>
<dbReference type="EMBL" id="JANBPK010001478">
    <property type="protein sequence ID" value="KAJ2922700.1"/>
    <property type="molecule type" value="Genomic_DNA"/>
</dbReference>
<keyword evidence="1" id="KW-0677">Repeat</keyword>
<dbReference type="Proteomes" id="UP001140091">
    <property type="component" value="Unassembled WGS sequence"/>
</dbReference>
<dbReference type="SUPFAM" id="SSF52540">
    <property type="entry name" value="P-loop containing nucleoside triphosphate hydrolases"/>
    <property type="match status" value="1"/>
</dbReference>
<dbReference type="InterPro" id="IPR027417">
    <property type="entry name" value="P-loop_NTPase"/>
</dbReference>
<comment type="caution">
    <text evidence="3">The sequence shown here is derived from an EMBL/GenBank/DDBJ whole genome shotgun (WGS) entry which is preliminary data.</text>
</comment>
<dbReference type="OrthoDB" id="5106486at2759"/>
<accession>A0A9W8M8G4</accession>
<evidence type="ECO:0000256" key="1">
    <source>
        <dbReference type="ARBA" id="ARBA00022737"/>
    </source>
</evidence>
<dbReference type="InterPro" id="IPR056884">
    <property type="entry name" value="NPHP3-like_N"/>
</dbReference>
<dbReference type="PANTHER" id="PTHR10039:SF14">
    <property type="entry name" value="NACHT DOMAIN-CONTAINING PROTEIN"/>
    <property type="match status" value="1"/>
</dbReference>
<feature type="non-terminal residue" evidence="3">
    <location>
        <position position="1"/>
    </location>
</feature>
<dbReference type="PANTHER" id="PTHR10039">
    <property type="entry name" value="AMELOGENIN"/>
    <property type="match status" value="1"/>
</dbReference>
<evidence type="ECO:0000259" key="2">
    <source>
        <dbReference type="Pfam" id="PF24883"/>
    </source>
</evidence>